<dbReference type="RefSeq" id="XP_002111806.1">
    <property type="nucleotide sequence ID" value="XM_002111770.1"/>
</dbReference>
<evidence type="ECO:0000256" key="9">
    <source>
        <dbReference type="ARBA" id="ARBA00023136"/>
    </source>
</evidence>
<feature type="domain" description="Peptidase A1" evidence="12">
    <location>
        <begin position="14"/>
        <end position="364"/>
    </location>
</feature>
<dbReference type="InterPro" id="IPR033121">
    <property type="entry name" value="PEPTIDASE_A1"/>
</dbReference>
<evidence type="ECO:0000256" key="4">
    <source>
        <dbReference type="ARBA" id="ARBA00022692"/>
    </source>
</evidence>
<gene>
    <name evidence="13" type="ORF">TRIADDRAFT_23825</name>
</gene>
<dbReference type="InterPro" id="IPR009120">
    <property type="entry name" value="BACE1"/>
</dbReference>
<evidence type="ECO:0000256" key="5">
    <source>
        <dbReference type="ARBA" id="ARBA00022729"/>
    </source>
</evidence>
<comment type="subcellular location">
    <subcellularLocation>
        <location evidence="1">Membrane</location>
        <topology evidence="1">Single-pass type I membrane protein</topology>
    </subcellularLocation>
</comment>
<dbReference type="PANTHER" id="PTHR47965">
    <property type="entry name" value="ASPARTYL PROTEASE-RELATED"/>
    <property type="match status" value="1"/>
</dbReference>
<evidence type="ECO:0000256" key="8">
    <source>
        <dbReference type="ARBA" id="ARBA00022989"/>
    </source>
</evidence>
<keyword evidence="8" id="KW-1133">Transmembrane helix</keyword>
<dbReference type="Proteomes" id="UP000009022">
    <property type="component" value="Unassembled WGS sequence"/>
</dbReference>
<keyword evidence="9" id="KW-0472">Membrane</keyword>
<dbReference type="OMA" id="VLMEAFY"/>
<evidence type="ECO:0000256" key="1">
    <source>
        <dbReference type="ARBA" id="ARBA00004479"/>
    </source>
</evidence>
<dbReference type="eggNOG" id="KOG1339">
    <property type="taxonomic scope" value="Eukaryota"/>
</dbReference>
<comment type="similarity">
    <text evidence="2 11">Belongs to the peptidase A1 family.</text>
</comment>
<reference evidence="13 14" key="1">
    <citation type="journal article" date="2008" name="Nature">
        <title>The Trichoplax genome and the nature of placozoans.</title>
        <authorList>
            <person name="Srivastava M."/>
            <person name="Begovic E."/>
            <person name="Chapman J."/>
            <person name="Putnam N.H."/>
            <person name="Hellsten U."/>
            <person name="Kawashima T."/>
            <person name="Kuo A."/>
            <person name="Mitros T."/>
            <person name="Salamov A."/>
            <person name="Carpenter M.L."/>
            <person name="Signorovitch A.Y."/>
            <person name="Moreno M.A."/>
            <person name="Kamm K."/>
            <person name="Grimwood J."/>
            <person name="Schmutz J."/>
            <person name="Shapiro H."/>
            <person name="Grigoriev I.V."/>
            <person name="Buss L.W."/>
            <person name="Schierwater B."/>
            <person name="Dellaporta S.L."/>
            <person name="Rokhsar D.S."/>
        </authorList>
    </citation>
    <scope>NUCLEOTIDE SEQUENCE [LARGE SCALE GENOMIC DNA]</scope>
    <source>
        <strain evidence="13 14">Grell-BS-1999</strain>
    </source>
</reference>
<keyword evidence="6 11" id="KW-0064">Aspartyl protease</keyword>
<dbReference type="PRINTS" id="PR01815">
    <property type="entry name" value="BACEFAMILY"/>
</dbReference>
<dbReference type="EMBL" id="DS985244">
    <property type="protein sequence ID" value="EDV25773.1"/>
    <property type="molecule type" value="Genomic_DNA"/>
</dbReference>
<evidence type="ECO:0000313" key="14">
    <source>
        <dbReference type="Proteomes" id="UP000009022"/>
    </source>
</evidence>
<keyword evidence="7 11" id="KW-0378">Hydrolase</keyword>
<keyword evidence="14" id="KW-1185">Reference proteome</keyword>
<dbReference type="InterPro" id="IPR009119">
    <property type="entry name" value="BACE"/>
</dbReference>
<dbReference type="PROSITE" id="PS00141">
    <property type="entry name" value="ASP_PROTEASE"/>
    <property type="match status" value="1"/>
</dbReference>
<dbReference type="PANTHER" id="PTHR47965:SF12">
    <property type="entry name" value="ASPARTIC PROTEINASE 3-RELATED"/>
    <property type="match status" value="1"/>
</dbReference>
<dbReference type="Gene3D" id="2.40.70.10">
    <property type="entry name" value="Acid Proteases"/>
    <property type="match status" value="2"/>
</dbReference>
<dbReference type="GO" id="GO:0004190">
    <property type="term" value="F:aspartic-type endopeptidase activity"/>
    <property type="evidence" value="ECO:0007669"/>
    <property type="project" value="UniProtKB-KW"/>
</dbReference>
<dbReference type="PROSITE" id="PS51767">
    <property type="entry name" value="PEPTIDASE_A1"/>
    <property type="match status" value="1"/>
</dbReference>
<dbReference type="CTD" id="6753019"/>
<dbReference type="GO" id="GO:0050435">
    <property type="term" value="P:amyloid-beta metabolic process"/>
    <property type="evidence" value="ECO:0000318"/>
    <property type="project" value="GO_Central"/>
</dbReference>
<dbReference type="InterPro" id="IPR001461">
    <property type="entry name" value="Aspartic_peptidase_A1"/>
</dbReference>
<dbReference type="PRINTS" id="PR01816">
    <property type="entry name" value="BACE1"/>
</dbReference>
<evidence type="ECO:0000259" key="12">
    <source>
        <dbReference type="PROSITE" id="PS51767"/>
    </source>
</evidence>
<dbReference type="KEGG" id="tad:TRIADDRAFT_23825"/>
<dbReference type="GO" id="GO:0005886">
    <property type="term" value="C:plasma membrane"/>
    <property type="evidence" value="ECO:0000318"/>
    <property type="project" value="GO_Central"/>
</dbReference>
<keyword evidence="3 11" id="KW-0645">Protease</keyword>
<protein>
    <recommendedName>
        <fullName evidence="12">Peptidase A1 domain-containing protein</fullName>
    </recommendedName>
</protein>
<evidence type="ECO:0000256" key="10">
    <source>
        <dbReference type="ARBA" id="ARBA00023145"/>
    </source>
</evidence>
<evidence type="ECO:0000313" key="13">
    <source>
        <dbReference type="EMBL" id="EDV25773.1"/>
    </source>
</evidence>
<proteinExistence type="inferred from homology"/>
<evidence type="ECO:0000256" key="6">
    <source>
        <dbReference type="ARBA" id="ARBA00022750"/>
    </source>
</evidence>
<keyword evidence="5" id="KW-0732">Signal</keyword>
<accession>B3RU96</accession>
<dbReference type="FunCoup" id="B3RU96">
    <property type="interactions" value="657"/>
</dbReference>
<evidence type="ECO:0000256" key="2">
    <source>
        <dbReference type="ARBA" id="ARBA00007447"/>
    </source>
</evidence>
<dbReference type="HOGENOM" id="CLU_039009_0_0_1"/>
<dbReference type="FunFam" id="2.40.70.10:FF:000007">
    <property type="entry name" value="Beta-secretase 1"/>
    <property type="match status" value="1"/>
</dbReference>
<keyword evidence="10" id="KW-0865">Zymogen</keyword>
<name>B3RU96_TRIAD</name>
<dbReference type="PhylomeDB" id="B3RU96"/>
<evidence type="ECO:0000256" key="7">
    <source>
        <dbReference type="ARBA" id="ARBA00022801"/>
    </source>
</evidence>
<evidence type="ECO:0000256" key="11">
    <source>
        <dbReference type="RuleBase" id="RU000454"/>
    </source>
</evidence>
<dbReference type="InterPro" id="IPR021109">
    <property type="entry name" value="Peptidase_aspartic_dom_sf"/>
</dbReference>
<dbReference type="GO" id="GO:0005802">
    <property type="term" value="C:trans-Golgi network"/>
    <property type="evidence" value="ECO:0000318"/>
    <property type="project" value="GO_Central"/>
</dbReference>
<dbReference type="Pfam" id="PF00026">
    <property type="entry name" value="Asp"/>
    <property type="match status" value="1"/>
</dbReference>
<organism evidence="13 14">
    <name type="scientific">Trichoplax adhaerens</name>
    <name type="common">Trichoplax reptans</name>
    <dbReference type="NCBI Taxonomy" id="10228"/>
    <lineage>
        <taxon>Eukaryota</taxon>
        <taxon>Metazoa</taxon>
        <taxon>Placozoa</taxon>
        <taxon>Uniplacotomia</taxon>
        <taxon>Trichoplacea</taxon>
        <taxon>Trichoplacidae</taxon>
        <taxon>Trichoplax</taxon>
    </lineage>
</organism>
<dbReference type="OrthoDB" id="2747330at2759"/>
<dbReference type="InterPro" id="IPR001969">
    <property type="entry name" value="Aspartic_peptidase_AS"/>
</dbReference>
<dbReference type="GeneID" id="6753019"/>
<sequence length="374" mass="41797">MFKDPMTGTPGNGYVVHVWLGSPPQKLGVIVDTGSSNFAVAAAPNPAIRRFFQFQRSSTFVNLHRTFAVRYARGYWDGELVSDILRLGVGINGSARVQFAAIYRSGRFFVPYSNWQGILGMAYPSIAMPPYHPVEPVFNQLVRETGIRDIFTLTLCGPIVQSQNYHLHDVDLGGMMTFGGIDHSLFTGPIFYTPIIRKWYYQVALTGIAIGGRSLGFSCDEYNQYKTIVDSGTTNFRVPESIFNRIIAFARSMTSVQVPNGFWEGREALCWEANNAQWNGFPYLEIALDLSDVNKTNKQEHGQFTLMIPPQQYLRLAEHVTVHNSPCYGFGVERSQGSGIILGDVIMEGFTVMFDRENTRVGFAASKCASKLFL</sequence>
<dbReference type="PRINTS" id="PR00792">
    <property type="entry name" value="PEPSIN"/>
</dbReference>
<keyword evidence="4" id="KW-0812">Transmembrane</keyword>
<dbReference type="GO" id="GO:0005768">
    <property type="term" value="C:endosome"/>
    <property type="evidence" value="ECO:0000318"/>
    <property type="project" value="GO_Central"/>
</dbReference>
<dbReference type="InParanoid" id="B3RU96"/>
<dbReference type="AlphaFoldDB" id="B3RU96"/>
<evidence type="ECO:0000256" key="3">
    <source>
        <dbReference type="ARBA" id="ARBA00022670"/>
    </source>
</evidence>
<dbReference type="SUPFAM" id="SSF50630">
    <property type="entry name" value="Acid proteases"/>
    <property type="match status" value="1"/>
</dbReference>
<dbReference type="GO" id="GO:0006509">
    <property type="term" value="P:membrane protein ectodomain proteolysis"/>
    <property type="evidence" value="ECO:0000318"/>
    <property type="project" value="GO_Central"/>
</dbReference>